<evidence type="ECO:0000313" key="2">
    <source>
        <dbReference type="Proteomes" id="UP000186601"/>
    </source>
</evidence>
<name>A0A2R6NKY6_9APHY</name>
<dbReference type="EMBL" id="MLYV02001116">
    <property type="protein sequence ID" value="PSR73049.1"/>
    <property type="molecule type" value="Genomic_DNA"/>
</dbReference>
<gene>
    <name evidence="1" type="ORF">PHLCEN_2v11071</name>
</gene>
<comment type="caution">
    <text evidence="1">The sequence shown here is derived from an EMBL/GenBank/DDBJ whole genome shotgun (WGS) entry which is preliminary data.</text>
</comment>
<dbReference type="AlphaFoldDB" id="A0A2R6NKY6"/>
<proteinExistence type="predicted"/>
<organism evidence="1 2">
    <name type="scientific">Hermanssonia centrifuga</name>
    <dbReference type="NCBI Taxonomy" id="98765"/>
    <lineage>
        <taxon>Eukaryota</taxon>
        <taxon>Fungi</taxon>
        <taxon>Dikarya</taxon>
        <taxon>Basidiomycota</taxon>
        <taxon>Agaricomycotina</taxon>
        <taxon>Agaricomycetes</taxon>
        <taxon>Polyporales</taxon>
        <taxon>Meruliaceae</taxon>
        <taxon>Hermanssonia</taxon>
    </lineage>
</organism>
<evidence type="ECO:0000313" key="1">
    <source>
        <dbReference type="EMBL" id="PSR73049.1"/>
    </source>
</evidence>
<accession>A0A2R6NKY6</accession>
<dbReference type="Proteomes" id="UP000186601">
    <property type="component" value="Unassembled WGS sequence"/>
</dbReference>
<reference evidence="1 2" key="1">
    <citation type="submission" date="2018-02" db="EMBL/GenBank/DDBJ databases">
        <title>Genome sequence of the basidiomycete white-rot fungus Phlebia centrifuga.</title>
        <authorList>
            <person name="Granchi Z."/>
            <person name="Peng M."/>
            <person name="de Vries R.P."/>
            <person name="Hilden K."/>
            <person name="Makela M.R."/>
            <person name="Grigoriev I."/>
            <person name="Riley R."/>
        </authorList>
    </citation>
    <scope>NUCLEOTIDE SEQUENCE [LARGE SCALE GENOMIC DNA]</scope>
    <source>
        <strain evidence="1 2">FBCC195</strain>
    </source>
</reference>
<keyword evidence="2" id="KW-1185">Reference proteome</keyword>
<protein>
    <submittedName>
        <fullName evidence="1">Uncharacterized protein</fullName>
    </submittedName>
</protein>
<sequence length="60" mass="7023">MKECSKGLKIWPCITVFMTTGTKLSDRTRANNTRLWFHRAYTRNAEKTSKSSRMKIKIEA</sequence>